<dbReference type="Proteomes" id="UP000284057">
    <property type="component" value="Unassembled WGS sequence"/>
</dbReference>
<keyword evidence="1" id="KW-1133">Transmembrane helix</keyword>
<reference evidence="2 3" key="1">
    <citation type="submission" date="2018-09" db="EMBL/GenBank/DDBJ databases">
        <title>Isolation, diversity and antifungal activity of actinobacteria from wheat.</title>
        <authorList>
            <person name="Han C."/>
        </authorList>
    </citation>
    <scope>NUCLEOTIDE SEQUENCE [LARGE SCALE GENOMIC DNA]</scope>
    <source>
        <strain evidence="2 3">NEAU-YY265</strain>
    </source>
</reference>
<keyword evidence="3" id="KW-1185">Reference proteome</keyword>
<sequence>MTTTSLRGGLRLVQLLLIALIVLLIVRGPLYGLVDDGPYDGAWGGPSRSGAWLAHAAIAVPIGAVAGALLVAVERLRRRLTLTEQGEPAAWWVRPAAVTAVVLAALFLTLWTRQL</sequence>
<evidence type="ECO:0000256" key="1">
    <source>
        <dbReference type="SAM" id="Phobius"/>
    </source>
</evidence>
<dbReference type="EMBL" id="QUAL01000161">
    <property type="protein sequence ID" value="RIQ20668.1"/>
    <property type="molecule type" value="Genomic_DNA"/>
</dbReference>
<proteinExistence type="predicted"/>
<accession>A0A418KNP7</accession>
<gene>
    <name evidence="2" type="ORF">DY240_16995</name>
</gene>
<comment type="caution">
    <text evidence="2">The sequence shown here is derived from an EMBL/GenBank/DDBJ whole genome shotgun (WGS) entry which is preliminary data.</text>
</comment>
<dbReference type="RefSeq" id="WP_119661037.1">
    <property type="nucleotide sequence ID" value="NZ_QUAL01000161.1"/>
</dbReference>
<feature type="transmembrane region" description="Helical" evidence="1">
    <location>
        <begin position="91"/>
        <end position="111"/>
    </location>
</feature>
<name>A0A418KNP7_9ACTN</name>
<protein>
    <submittedName>
        <fullName evidence="2">Uncharacterized protein</fullName>
    </submittedName>
</protein>
<keyword evidence="1" id="KW-0812">Transmembrane</keyword>
<feature type="transmembrane region" description="Helical" evidence="1">
    <location>
        <begin position="12"/>
        <end position="32"/>
    </location>
</feature>
<organism evidence="2 3">
    <name type="scientific">Jiangella rhizosphaerae</name>
    <dbReference type="NCBI Taxonomy" id="2293569"/>
    <lineage>
        <taxon>Bacteria</taxon>
        <taxon>Bacillati</taxon>
        <taxon>Actinomycetota</taxon>
        <taxon>Actinomycetes</taxon>
        <taxon>Jiangellales</taxon>
        <taxon>Jiangellaceae</taxon>
        <taxon>Jiangella</taxon>
    </lineage>
</organism>
<keyword evidence="1" id="KW-0472">Membrane</keyword>
<dbReference type="AlphaFoldDB" id="A0A418KNP7"/>
<evidence type="ECO:0000313" key="2">
    <source>
        <dbReference type="EMBL" id="RIQ20668.1"/>
    </source>
</evidence>
<evidence type="ECO:0000313" key="3">
    <source>
        <dbReference type="Proteomes" id="UP000284057"/>
    </source>
</evidence>
<feature type="transmembrane region" description="Helical" evidence="1">
    <location>
        <begin position="52"/>
        <end position="71"/>
    </location>
</feature>